<dbReference type="STRING" id="1834516.BL253_15765"/>
<dbReference type="InterPro" id="IPR037523">
    <property type="entry name" value="VOC_core"/>
</dbReference>
<dbReference type="Proteomes" id="UP000188929">
    <property type="component" value="Unassembled WGS sequence"/>
</dbReference>
<proteinExistence type="predicted"/>
<reference evidence="3" key="1">
    <citation type="submission" date="2016-10" db="EMBL/GenBank/DDBJ databases">
        <title>Frankia sp. NRRL B-16386 Genome sequencing.</title>
        <authorList>
            <person name="Ghodhbane-Gtari F."/>
            <person name="Swanson E."/>
            <person name="Gueddou A."/>
            <person name="Hezbri K."/>
            <person name="Ktari K."/>
            <person name="Nouioui I."/>
            <person name="Morris K."/>
            <person name="Simpson S."/>
            <person name="Abebe-Akele F."/>
            <person name="Thomas K."/>
            <person name="Gtari M."/>
            <person name="Tisa L.S."/>
        </authorList>
    </citation>
    <scope>NUCLEOTIDE SEQUENCE [LARGE SCALE GENOMIC DNA]</scope>
    <source>
        <strain evidence="3">NRRL B-16386</strain>
    </source>
</reference>
<evidence type="ECO:0000313" key="2">
    <source>
        <dbReference type="EMBL" id="ONH29851.1"/>
    </source>
</evidence>
<gene>
    <name evidence="2" type="ORF">BL253_15765</name>
</gene>
<dbReference type="SUPFAM" id="SSF54593">
    <property type="entry name" value="Glyoxalase/Bleomycin resistance protein/Dihydroxybiphenyl dioxygenase"/>
    <property type="match status" value="1"/>
</dbReference>
<evidence type="ECO:0000259" key="1">
    <source>
        <dbReference type="PROSITE" id="PS51819"/>
    </source>
</evidence>
<dbReference type="EMBL" id="MOMC01000030">
    <property type="protein sequence ID" value="ONH29851.1"/>
    <property type="molecule type" value="Genomic_DNA"/>
</dbReference>
<protein>
    <submittedName>
        <fullName evidence="2">Bleomycin resistance protein</fullName>
    </submittedName>
</protein>
<dbReference type="PROSITE" id="PS51819">
    <property type="entry name" value="VOC"/>
    <property type="match status" value="1"/>
</dbReference>
<dbReference type="OrthoDB" id="9810341at2"/>
<dbReference type="AlphaFoldDB" id="A0A1V2IB71"/>
<keyword evidence="3" id="KW-1185">Reference proteome</keyword>
<feature type="domain" description="VOC" evidence="1">
    <location>
        <begin position="4"/>
        <end position="120"/>
    </location>
</feature>
<comment type="caution">
    <text evidence="2">The sequence shown here is derived from an EMBL/GenBank/DDBJ whole genome shotgun (WGS) entry which is preliminary data.</text>
</comment>
<evidence type="ECO:0000313" key="3">
    <source>
        <dbReference type="Proteomes" id="UP000188929"/>
    </source>
</evidence>
<dbReference type="Gene3D" id="3.10.180.10">
    <property type="entry name" value="2,3-Dihydroxybiphenyl 1,2-Dioxygenase, domain 1"/>
    <property type="match status" value="1"/>
</dbReference>
<sequence>MSIELNHTIVWSSDRDATATFLTEILGLPEAPVYGPFRVVQVAGVSLDVGQATGEVHPQHYAFLVGDREFDEIFGRIRDQGLTWWADPMRTRRGEINHHDGGRGVYWESPDRHILEIITVPYGGAAATT</sequence>
<dbReference type="InterPro" id="IPR029068">
    <property type="entry name" value="Glyas_Bleomycin-R_OHBP_Dase"/>
</dbReference>
<accession>A0A1V2IB71</accession>
<name>A0A1V2IB71_9ACTN</name>
<dbReference type="CDD" id="cd08351">
    <property type="entry name" value="ChaP_like"/>
    <property type="match status" value="1"/>
</dbReference>
<organism evidence="2 3">
    <name type="scientific">Pseudofrankia asymbiotica</name>
    <dbReference type="NCBI Taxonomy" id="1834516"/>
    <lineage>
        <taxon>Bacteria</taxon>
        <taxon>Bacillati</taxon>
        <taxon>Actinomycetota</taxon>
        <taxon>Actinomycetes</taxon>
        <taxon>Frankiales</taxon>
        <taxon>Frankiaceae</taxon>
        <taxon>Pseudofrankia</taxon>
    </lineage>
</organism>
<dbReference type="RefSeq" id="WP_076817740.1">
    <property type="nucleotide sequence ID" value="NZ_MOMC01000030.1"/>
</dbReference>